<comment type="similarity">
    <text evidence="1">Belongs to the FGGY kinase family.</text>
</comment>
<dbReference type="PANTHER" id="PTHR43095">
    <property type="entry name" value="SUGAR KINASE"/>
    <property type="match status" value="1"/>
</dbReference>
<dbReference type="PANTHER" id="PTHR43095:SF5">
    <property type="entry name" value="XYLULOSE KINASE"/>
    <property type="match status" value="1"/>
</dbReference>
<gene>
    <name evidence="6" type="ORF">BV510_27845</name>
</gene>
<keyword evidence="2" id="KW-0859">Xylose metabolism</keyword>
<organism evidence="6 7">
    <name type="scientific">Mycolicibacterium diernhoferi</name>
    <dbReference type="NCBI Taxonomy" id="1801"/>
    <lineage>
        <taxon>Bacteria</taxon>
        <taxon>Bacillati</taxon>
        <taxon>Actinomycetota</taxon>
        <taxon>Actinomycetes</taxon>
        <taxon>Mycobacteriales</taxon>
        <taxon>Mycobacteriaceae</taxon>
        <taxon>Mycolicibacterium</taxon>
    </lineage>
</organism>
<dbReference type="InterPro" id="IPR050406">
    <property type="entry name" value="FGGY_Carb_Kinase"/>
</dbReference>
<reference evidence="6 7" key="1">
    <citation type="submission" date="2016-09" db="EMBL/GenBank/DDBJ databases">
        <title>genome sequences of unsequenced Mycobacteria.</title>
        <authorList>
            <person name="Greninger A.L."/>
            <person name="Jerome K.R."/>
            <person name="Mcnair B."/>
            <person name="Wallis C."/>
            <person name="Fang F."/>
        </authorList>
    </citation>
    <scope>NUCLEOTIDE SEQUENCE [LARGE SCALE GENOMIC DNA]</scope>
    <source>
        <strain evidence="6 7">BM1</strain>
    </source>
</reference>
<accession>A0A1T3VU23</accession>
<evidence type="ECO:0000256" key="3">
    <source>
        <dbReference type="ARBA" id="ARBA00022679"/>
    </source>
</evidence>
<keyword evidence="3" id="KW-0808">Transferase</keyword>
<comment type="caution">
    <text evidence="6">The sequence shown here is derived from an EMBL/GenBank/DDBJ whole genome shotgun (WGS) entry which is preliminary data.</text>
</comment>
<dbReference type="Pfam" id="PF00370">
    <property type="entry name" value="FGGY_N"/>
    <property type="match status" value="1"/>
</dbReference>
<evidence type="ECO:0000256" key="2">
    <source>
        <dbReference type="ARBA" id="ARBA00022629"/>
    </source>
</evidence>
<feature type="non-terminal residue" evidence="6">
    <location>
        <position position="195"/>
    </location>
</feature>
<keyword evidence="2" id="KW-0119">Carbohydrate metabolism</keyword>
<sequence>MAEFTIGIDIGTTGTKTVLVDIARARIVAQATGEAQLFSEGPGQAEADPAQWLDNVYSGIRAVLAESGVAPDQIAALSTTGMVPAVVPVDTTGAPVRRAMLQNDARATAEITELKNALDADAVLAATGSAVTQQSVGPTALWLQRHEPETWSATSHLVGSYDWVLMALGAPAHVELNWALESGLGTVDGQRFEPM</sequence>
<dbReference type="SUPFAM" id="SSF53067">
    <property type="entry name" value="Actin-like ATPase domain"/>
    <property type="match status" value="1"/>
</dbReference>
<evidence type="ECO:0000259" key="5">
    <source>
        <dbReference type="Pfam" id="PF00370"/>
    </source>
</evidence>
<dbReference type="RefSeq" id="WP_267890477.1">
    <property type="nucleotide sequence ID" value="NZ_MIJD01000481.1"/>
</dbReference>
<feature type="domain" description="Carbohydrate kinase FGGY N-terminal" evidence="5">
    <location>
        <begin position="5"/>
        <end position="171"/>
    </location>
</feature>
<dbReference type="EMBL" id="MIJD01000481">
    <property type="protein sequence ID" value="OPE45567.1"/>
    <property type="molecule type" value="Genomic_DNA"/>
</dbReference>
<proteinExistence type="inferred from homology"/>
<dbReference type="Gene3D" id="3.30.420.40">
    <property type="match status" value="1"/>
</dbReference>
<dbReference type="GO" id="GO:0042732">
    <property type="term" value="P:D-xylose metabolic process"/>
    <property type="evidence" value="ECO:0007669"/>
    <property type="project" value="UniProtKB-KW"/>
</dbReference>
<dbReference type="InterPro" id="IPR043129">
    <property type="entry name" value="ATPase_NBD"/>
</dbReference>
<dbReference type="AlphaFoldDB" id="A0A1T3VU23"/>
<evidence type="ECO:0000256" key="4">
    <source>
        <dbReference type="ARBA" id="ARBA00022777"/>
    </source>
</evidence>
<dbReference type="Proteomes" id="UP000191039">
    <property type="component" value="Unassembled WGS sequence"/>
</dbReference>
<evidence type="ECO:0000256" key="1">
    <source>
        <dbReference type="ARBA" id="ARBA00009156"/>
    </source>
</evidence>
<evidence type="ECO:0000313" key="6">
    <source>
        <dbReference type="EMBL" id="OPE45567.1"/>
    </source>
</evidence>
<name>A0A1T3VU23_9MYCO</name>
<dbReference type="GO" id="GO:0016301">
    <property type="term" value="F:kinase activity"/>
    <property type="evidence" value="ECO:0007669"/>
    <property type="project" value="UniProtKB-KW"/>
</dbReference>
<dbReference type="InterPro" id="IPR018484">
    <property type="entry name" value="FGGY_N"/>
</dbReference>
<keyword evidence="4 6" id="KW-0418">Kinase</keyword>
<evidence type="ECO:0000313" key="7">
    <source>
        <dbReference type="Proteomes" id="UP000191039"/>
    </source>
</evidence>
<protein>
    <submittedName>
        <fullName evidence="6">Carbohydrate kinase</fullName>
    </submittedName>
</protein>